<protein>
    <recommendedName>
        <fullName evidence="1">DUF5655 domain-containing protein</fullName>
    </recommendedName>
</protein>
<dbReference type="RefSeq" id="WP_135067370.1">
    <property type="nucleotide sequence ID" value="NZ_CP038266.1"/>
</dbReference>
<keyword evidence="3" id="KW-1185">Reference proteome</keyword>
<evidence type="ECO:0000259" key="1">
    <source>
        <dbReference type="Pfam" id="PF18899"/>
    </source>
</evidence>
<dbReference type="InterPro" id="IPR043714">
    <property type="entry name" value="DUF5655"/>
</dbReference>
<organism evidence="2 3">
    <name type="scientific">Microbacterium wangchenii</name>
    <dbReference type="NCBI Taxonomy" id="2541726"/>
    <lineage>
        <taxon>Bacteria</taxon>
        <taxon>Bacillati</taxon>
        <taxon>Actinomycetota</taxon>
        <taxon>Actinomycetes</taxon>
        <taxon>Micrococcales</taxon>
        <taxon>Microbacteriaceae</taxon>
        <taxon>Microbacterium</taxon>
    </lineage>
</organism>
<evidence type="ECO:0000313" key="2">
    <source>
        <dbReference type="EMBL" id="QBR89153.1"/>
    </source>
</evidence>
<accession>A0ABX5SSL2</accession>
<dbReference type="Proteomes" id="UP000295748">
    <property type="component" value="Chromosome"/>
</dbReference>
<sequence length="124" mass="14209">MVGMNAQSLFPGPLEPVYDAVRAHVLALDHGVIEEFKKTQVSFGLARKFVWLTPLTKTKALLVIDMWRRHDDPMLRNVIQYRPDKFTHQIQVRMAAEVDEISSLGWFKEAAAWGRNEPPDEPVP</sequence>
<name>A0ABX5SSL2_9MICO</name>
<evidence type="ECO:0000313" key="3">
    <source>
        <dbReference type="Proteomes" id="UP000295748"/>
    </source>
</evidence>
<dbReference type="Pfam" id="PF18899">
    <property type="entry name" value="DUF5655"/>
    <property type="match status" value="1"/>
</dbReference>
<feature type="domain" description="DUF5655" evidence="1">
    <location>
        <begin position="14"/>
        <end position="110"/>
    </location>
</feature>
<reference evidence="2 3" key="1">
    <citation type="submission" date="2019-03" db="EMBL/GenBank/DDBJ databases">
        <authorList>
            <person name="Dong K."/>
        </authorList>
    </citation>
    <scope>NUCLEOTIDE SEQUENCE [LARGE SCALE GENOMIC DNA]</scope>
    <source>
        <strain evidence="3">dk512</strain>
    </source>
</reference>
<gene>
    <name evidence="2" type="ORF">E4K62_10930</name>
</gene>
<dbReference type="EMBL" id="CP038266">
    <property type="protein sequence ID" value="QBR89153.1"/>
    <property type="molecule type" value="Genomic_DNA"/>
</dbReference>
<proteinExistence type="predicted"/>